<organism evidence="6 7">
    <name type="scientific">Ancylomarina subtilis</name>
    <dbReference type="NCBI Taxonomy" id="1639035"/>
    <lineage>
        <taxon>Bacteria</taxon>
        <taxon>Pseudomonadati</taxon>
        <taxon>Bacteroidota</taxon>
        <taxon>Bacteroidia</taxon>
        <taxon>Marinilabiliales</taxon>
        <taxon>Marinifilaceae</taxon>
        <taxon>Ancylomarina</taxon>
    </lineage>
</organism>
<name>A0A4Q7VLG8_9BACT</name>
<gene>
    <name evidence="6" type="ORF">EV201_1760</name>
</gene>
<keyword evidence="2 4" id="KW-0479">Metal-binding</keyword>
<keyword evidence="7" id="KW-1185">Reference proteome</keyword>
<proteinExistence type="predicted"/>
<dbReference type="SUPFAM" id="SSF46626">
    <property type="entry name" value="Cytochrome c"/>
    <property type="match status" value="1"/>
</dbReference>
<dbReference type="PANTHER" id="PTHR40394:SF2">
    <property type="entry name" value="QUINOL:CYTOCHROME C OXIDOREDUCTASE MEMBRANE PROTEIN"/>
    <property type="match status" value="1"/>
</dbReference>
<dbReference type="InterPro" id="IPR009056">
    <property type="entry name" value="Cyt_c-like_dom"/>
</dbReference>
<dbReference type="OrthoDB" id="9796771at2"/>
<keyword evidence="1 4" id="KW-0349">Heme</keyword>
<accession>A0A4Q7VLG8</accession>
<evidence type="ECO:0000256" key="2">
    <source>
        <dbReference type="ARBA" id="ARBA00022723"/>
    </source>
</evidence>
<dbReference type="PROSITE" id="PS51257">
    <property type="entry name" value="PROKAR_LIPOPROTEIN"/>
    <property type="match status" value="1"/>
</dbReference>
<dbReference type="InterPro" id="IPR036909">
    <property type="entry name" value="Cyt_c-like_dom_sf"/>
</dbReference>
<evidence type="ECO:0000256" key="3">
    <source>
        <dbReference type="ARBA" id="ARBA00023004"/>
    </source>
</evidence>
<dbReference type="EMBL" id="SHKN01000001">
    <property type="protein sequence ID" value="RZT97103.1"/>
    <property type="molecule type" value="Genomic_DNA"/>
</dbReference>
<dbReference type="GO" id="GO:0020037">
    <property type="term" value="F:heme binding"/>
    <property type="evidence" value="ECO:0007669"/>
    <property type="project" value="InterPro"/>
</dbReference>
<evidence type="ECO:0000256" key="4">
    <source>
        <dbReference type="PROSITE-ProRule" id="PRU00433"/>
    </source>
</evidence>
<evidence type="ECO:0000313" key="6">
    <source>
        <dbReference type="EMBL" id="RZT97103.1"/>
    </source>
</evidence>
<dbReference type="AlphaFoldDB" id="A0A4Q7VLG8"/>
<dbReference type="RefSeq" id="WP_130307159.1">
    <property type="nucleotide sequence ID" value="NZ_SHKN01000001.1"/>
</dbReference>
<evidence type="ECO:0000259" key="5">
    <source>
        <dbReference type="PROSITE" id="PS51007"/>
    </source>
</evidence>
<reference evidence="6 7" key="1">
    <citation type="submission" date="2019-02" db="EMBL/GenBank/DDBJ databases">
        <title>Genomic Encyclopedia of Type Strains, Phase IV (KMG-IV): sequencing the most valuable type-strain genomes for metagenomic binning, comparative biology and taxonomic classification.</title>
        <authorList>
            <person name="Goeker M."/>
        </authorList>
    </citation>
    <scope>NUCLEOTIDE SEQUENCE [LARGE SCALE GENOMIC DNA]</scope>
    <source>
        <strain evidence="6 7">DSM 28825</strain>
    </source>
</reference>
<evidence type="ECO:0000313" key="7">
    <source>
        <dbReference type="Proteomes" id="UP000293562"/>
    </source>
</evidence>
<keyword evidence="3 4" id="KW-0408">Iron</keyword>
<dbReference type="GO" id="GO:0009055">
    <property type="term" value="F:electron transfer activity"/>
    <property type="evidence" value="ECO:0007669"/>
    <property type="project" value="InterPro"/>
</dbReference>
<protein>
    <submittedName>
        <fullName evidence="6">Quinol:cytochrome c oxidoreductase monoheme cytochrome subunit</fullName>
    </submittedName>
</protein>
<dbReference type="Gene3D" id="1.10.760.10">
    <property type="entry name" value="Cytochrome c-like domain"/>
    <property type="match status" value="1"/>
</dbReference>
<dbReference type="GO" id="GO:0046872">
    <property type="term" value="F:metal ion binding"/>
    <property type="evidence" value="ECO:0007669"/>
    <property type="project" value="UniProtKB-KW"/>
</dbReference>
<dbReference type="PANTHER" id="PTHR40394">
    <property type="entry name" value="LIPOPROTEIN-RELATED"/>
    <property type="match status" value="1"/>
</dbReference>
<feature type="domain" description="Cytochrome c" evidence="5">
    <location>
        <begin position="97"/>
        <end position="184"/>
    </location>
</feature>
<dbReference type="Pfam" id="PF13442">
    <property type="entry name" value="Cytochrome_CBB3"/>
    <property type="match status" value="1"/>
</dbReference>
<sequence length="188" mass="21177">MLKFNLYIIVFSLAILFLSACDRDRNHPGHSYFPDMVKSRAYESYSENPNFADSSSARLPVDGTIPRGIIPYNVEKTDENRALAGINMTNPIVVNDENLKHGKERFEIFCMPCHGELGNGKGYLVTSDRYPYKAANLLSDKMKKAPDGEIFHVISVGWGVMGAHASQISQEDRWLITTYIKNKLQTAE</sequence>
<dbReference type="Proteomes" id="UP000293562">
    <property type="component" value="Unassembled WGS sequence"/>
</dbReference>
<evidence type="ECO:0000256" key="1">
    <source>
        <dbReference type="ARBA" id="ARBA00022617"/>
    </source>
</evidence>
<dbReference type="PROSITE" id="PS51007">
    <property type="entry name" value="CYTC"/>
    <property type="match status" value="1"/>
</dbReference>
<comment type="caution">
    <text evidence="6">The sequence shown here is derived from an EMBL/GenBank/DDBJ whole genome shotgun (WGS) entry which is preliminary data.</text>
</comment>